<feature type="transmembrane region" description="Helical" evidence="2">
    <location>
        <begin position="133"/>
        <end position="164"/>
    </location>
</feature>
<dbReference type="GeneID" id="68119291"/>
<dbReference type="AlphaFoldDB" id="A0A6A5C826"/>
<feature type="transmembrane region" description="Helical" evidence="2">
    <location>
        <begin position="251"/>
        <end position="272"/>
    </location>
</feature>
<feature type="transmembrane region" description="Helical" evidence="2">
    <location>
        <begin position="103"/>
        <end position="121"/>
    </location>
</feature>
<keyword evidence="2" id="KW-1133">Transmembrane helix</keyword>
<name>A0A6A5C826_NAEFO</name>
<evidence type="ECO:0000256" key="2">
    <source>
        <dbReference type="SAM" id="Phobius"/>
    </source>
</evidence>
<dbReference type="OrthoDB" id="10351724at2759"/>
<protein>
    <submittedName>
        <fullName evidence="3">Uncharacterized protein</fullName>
    </submittedName>
</protein>
<organism evidence="3 4">
    <name type="scientific">Naegleria fowleri</name>
    <name type="common">Brain eating amoeba</name>
    <dbReference type="NCBI Taxonomy" id="5763"/>
    <lineage>
        <taxon>Eukaryota</taxon>
        <taxon>Discoba</taxon>
        <taxon>Heterolobosea</taxon>
        <taxon>Tetramitia</taxon>
        <taxon>Eutetramitia</taxon>
        <taxon>Vahlkampfiidae</taxon>
        <taxon>Naegleria</taxon>
    </lineage>
</organism>
<gene>
    <name evidence="3" type="ORF">FDP41_012076</name>
</gene>
<dbReference type="VEuPathDB" id="AmoebaDB:NF0084260"/>
<keyword evidence="4" id="KW-1185">Reference proteome</keyword>
<feature type="transmembrane region" description="Helical" evidence="2">
    <location>
        <begin position="67"/>
        <end position="91"/>
    </location>
</feature>
<accession>A0A6A5C826</accession>
<dbReference type="VEuPathDB" id="AmoebaDB:NfTy_037960"/>
<feature type="region of interest" description="Disordered" evidence="1">
    <location>
        <begin position="474"/>
        <end position="501"/>
    </location>
</feature>
<dbReference type="VEuPathDB" id="AmoebaDB:FDP41_012076"/>
<dbReference type="RefSeq" id="XP_044566132.1">
    <property type="nucleotide sequence ID" value="XM_044702555.1"/>
</dbReference>
<proteinExistence type="predicted"/>
<keyword evidence="2" id="KW-0812">Transmembrane</keyword>
<feature type="transmembrane region" description="Helical" evidence="2">
    <location>
        <begin position="216"/>
        <end position="239"/>
    </location>
</feature>
<feature type="transmembrane region" description="Helical" evidence="2">
    <location>
        <begin position="176"/>
        <end position="196"/>
    </location>
</feature>
<evidence type="ECO:0000313" key="3">
    <source>
        <dbReference type="EMBL" id="KAF0981419.1"/>
    </source>
</evidence>
<feature type="transmembrane region" description="Helical" evidence="2">
    <location>
        <begin position="278"/>
        <end position="298"/>
    </location>
</feature>
<dbReference type="EMBL" id="VFQX01000013">
    <property type="protein sequence ID" value="KAF0981419.1"/>
    <property type="molecule type" value="Genomic_DNA"/>
</dbReference>
<evidence type="ECO:0000256" key="1">
    <source>
        <dbReference type="SAM" id="MobiDB-lite"/>
    </source>
</evidence>
<dbReference type="Proteomes" id="UP000444721">
    <property type="component" value="Unassembled WGS sequence"/>
</dbReference>
<sequence length="501" mass="57419">MYSDSFSLFEISKTDSVISSYNYQRQQQLLLDNNNNNHILDSVVTNGSNFPVNVFNLTVQPMSPYDITFFSFGLLVCVVNIFFAFSVLLNHRFRVVRSKQPKMMATSVLFGTIAYISYAYTNNMITNHPYLCVLVNIWLLLLSLLGWICCIIVRLLTIFILFNIMAKYNIKRKIPTFLWFLTLMVPVVICCIVSTVLDHNNFAGSDSSCRFSTGGFAILVALAGFYVILLLVISILTINIRRAYKDTKIEVIMLVLVIFSTIFIAVCYSIRLNLLIPIRILISYVPLFLYSLYFYLVMYKVVWYTIRSWLGCTNFRRDCSYFEDWDIRFFLDSNNTIFSNEQVRRVMNLETSNMLSHQLIGRDDDLANGIASVGSAGLDDDNFLGNSSTSLFKRFGSSYYLPELGRHNSASDAGMQNNTPLQHRARNQTAFRSIWKALGEGVAKTYVDGDEVITQQDILRQTVVNNMNINLDDEYYSPHKRSNTTTDAQSGHHLSKENKRY</sequence>
<reference evidence="3 4" key="1">
    <citation type="journal article" date="2019" name="Sci. Rep.">
        <title>Nanopore sequencing improves the draft genome of the human pathogenic amoeba Naegleria fowleri.</title>
        <authorList>
            <person name="Liechti N."/>
            <person name="Schurch N."/>
            <person name="Bruggmann R."/>
            <person name="Wittwer M."/>
        </authorList>
    </citation>
    <scope>NUCLEOTIDE SEQUENCE [LARGE SCALE GENOMIC DNA]</scope>
    <source>
        <strain evidence="3 4">ATCC 30894</strain>
    </source>
</reference>
<keyword evidence="2" id="KW-0472">Membrane</keyword>
<comment type="caution">
    <text evidence="3">The sequence shown here is derived from an EMBL/GenBank/DDBJ whole genome shotgun (WGS) entry which is preliminary data.</text>
</comment>
<evidence type="ECO:0000313" key="4">
    <source>
        <dbReference type="Proteomes" id="UP000444721"/>
    </source>
</evidence>